<evidence type="ECO:0008006" key="17">
    <source>
        <dbReference type="Google" id="ProtNLM"/>
    </source>
</evidence>
<dbReference type="InterPro" id="IPR001650">
    <property type="entry name" value="Helicase_C-like"/>
</dbReference>
<dbReference type="Pfam" id="PF00176">
    <property type="entry name" value="SNF2-rel_dom"/>
    <property type="match status" value="1"/>
</dbReference>
<feature type="non-terminal residue" evidence="15">
    <location>
        <position position="1"/>
    </location>
</feature>
<dbReference type="GO" id="GO:0006281">
    <property type="term" value="P:DNA repair"/>
    <property type="evidence" value="ECO:0007669"/>
    <property type="project" value="TreeGrafter"/>
</dbReference>
<dbReference type="PROSITE" id="PS00518">
    <property type="entry name" value="ZF_RING_1"/>
    <property type="match status" value="1"/>
</dbReference>
<comment type="subcellular location">
    <subcellularLocation>
        <location evidence="1">Nucleus</location>
    </subcellularLocation>
</comment>
<evidence type="ECO:0000256" key="9">
    <source>
        <dbReference type="ARBA" id="ARBA00023242"/>
    </source>
</evidence>
<dbReference type="InterPro" id="IPR038718">
    <property type="entry name" value="SNF2-like_sf"/>
</dbReference>
<dbReference type="AlphaFoldDB" id="A0AAV2HF94"/>
<feature type="domain" description="Helicase ATP-binding" evidence="13">
    <location>
        <begin position="605"/>
        <end position="734"/>
    </location>
</feature>
<dbReference type="SUPFAM" id="SSF57850">
    <property type="entry name" value="RING/U-box"/>
    <property type="match status" value="1"/>
</dbReference>
<dbReference type="Gene3D" id="3.40.50.10810">
    <property type="entry name" value="Tandem AAA-ATPase domain"/>
    <property type="match status" value="2"/>
</dbReference>
<evidence type="ECO:0000256" key="8">
    <source>
        <dbReference type="ARBA" id="ARBA00022840"/>
    </source>
</evidence>
<evidence type="ECO:0000259" key="14">
    <source>
        <dbReference type="PROSITE" id="PS51194"/>
    </source>
</evidence>
<keyword evidence="2" id="KW-0479">Metal-binding</keyword>
<feature type="domain" description="RING-type" evidence="12">
    <location>
        <begin position="889"/>
        <end position="929"/>
    </location>
</feature>
<feature type="non-terminal residue" evidence="15">
    <location>
        <position position="1090"/>
    </location>
</feature>
<dbReference type="PROSITE" id="PS50089">
    <property type="entry name" value="ZF_RING_2"/>
    <property type="match status" value="1"/>
</dbReference>
<dbReference type="GO" id="GO:0005634">
    <property type="term" value="C:nucleus"/>
    <property type="evidence" value="ECO:0007669"/>
    <property type="project" value="UniProtKB-SubCell"/>
</dbReference>
<dbReference type="InterPro" id="IPR001841">
    <property type="entry name" value="Znf_RING"/>
</dbReference>
<dbReference type="InterPro" id="IPR000330">
    <property type="entry name" value="SNF2_N"/>
</dbReference>
<evidence type="ECO:0000256" key="6">
    <source>
        <dbReference type="ARBA" id="ARBA00022806"/>
    </source>
</evidence>
<dbReference type="Proteomes" id="UP001497497">
    <property type="component" value="Unassembled WGS sequence"/>
</dbReference>
<evidence type="ECO:0000256" key="4">
    <source>
        <dbReference type="ARBA" id="ARBA00022771"/>
    </source>
</evidence>
<evidence type="ECO:0000256" key="2">
    <source>
        <dbReference type="ARBA" id="ARBA00022723"/>
    </source>
</evidence>
<dbReference type="InterPro" id="IPR014905">
    <property type="entry name" value="HIRAN"/>
</dbReference>
<keyword evidence="9" id="KW-0539">Nucleus</keyword>
<dbReference type="Gene3D" id="3.30.70.2330">
    <property type="match status" value="1"/>
</dbReference>
<dbReference type="InterPro" id="IPR014001">
    <property type="entry name" value="Helicase_ATP-bd"/>
</dbReference>
<evidence type="ECO:0000313" key="16">
    <source>
        <dbReference type="Proteomes" id="UP001497497"/>
    </source>
</evidence>
<keyword evidence="4 10" id="KW-0863">Zinc-finger</keyword>
<dbReference type="Pfam" id="PF13920">
    <property type="entry name" value="zf-C3HC4_3"/>
    <property type="match status" value="1"/>
</dbReference>
<dbReference type="PROSITE" id="PS51192">
    <property type="entry name" value="HELICASE_ATP_BIND_1"/>
    <property type="match status" value="1"/>
</dbReference>
<dbReference type="GO" id="GO:0005524">
    <property type="term" value="F:ATP binding"/>
    <property type="evidence" value="ECO:0007669"/>
    <property type="project" value="UniProtKB-KW"/>
</dbReference>
<comment type="caution">
    <text evidence="15">The sequence shown here is derived from an EMBL/GenBank/DDBJ whole genome shotgun (WGS) entry which is preliminary data.</text>
</comment>
<dbReference type="Gene3D" id="3.40.50.300">
    <property type="entry name" value="P-loop containing nucleotide triphosphate hydrolases"/>
    <property type="match status" value="1"/>
</dbReference>
<evidence type="ECO:0000256" key="10">
    <source>
        <dbReference type="PROSITE-ProRule" id="PRU00175"/>
    </source>
</evidence>
<proteinExistence type="predicted"/>
<evidence type="ECO:0000256" key="1">
    <source>
        <dbReference type="ARBA" id="ARBA00004123"/>
    </source>
</evidence>
<feature type="domain" description="Helicase C-terminal" evidence="14">
    <location>
        <begin position="965"/>
        <end position="1090"/>
    </location>
</feature>
<sequence>VDVLLDENDDELKVKPLKKKKKKRRKDTTLQAAIPTPHQSDSEQIQSLKGKRRKKLMHSFAEHDGEDDLLLLEDSTNNIVNYLALEEEEDYFGQIQSNIVGIRYYKGMVSNKEMVTLVREPHNKFDRNAVKVLNMASQQVGHIARQHAVALAVIMDKSLARVEGTIPYGATGNFQIPVDIHLWGSPENKEEVFKVIKSHNVPSGPRQDLAIKNQGKRNARHVLSSRSLVTPQEMQNELDKIFETLDEGDKRSETEPADAVGTVLYPHQKQALNWMISKENTDTLPPFWEDHNGRYWNTLTMFTSDVKPSSVHGGILADDMGLGKTLEMISLILSNFVDGKPLAYPLPGTCRLPFGSENMSPFFFLYISFFYAVKKIFIYLTFATHIFFNCFYRETQTHQEIISIFFSLTEEASFSGNQYSDPTPCYQREIKHNVLSQSSFQDCHMTKTYITKQTRQYIIINIKYSTKAEIQSRYDNKYKLNALPTTHYAKHCMNYYSRFIFVDNSFQPWFCSTETELQESLPVVPAADKKIKTVSGSANDIDVIDLTAEDELPDISPSTSHKKFEGTVIRKIKFSILNEFFLIEELPSNCELTSGRSLTHSPRATLIICPLSVVSNWVDQFEAHVQKTVHIFLHVYYGQNRTKTFAFLKNQDVVITTYSTLASDFKMGETRSPLHKVEWLRIVLDEGHIIRNHSAQQTKAVFELKAERRWILTGTPIQNSIKDFWSMLNFLKVQPFTEKLWWNRTIAKPVYRREKAAIPRVAHLMRNLAMRRTKNQKYNGERLVALPARKVYLEKITLSEDERKVYDAMQTKGQTLIGRYFQNETLLHNYGQVLAILMRLRQLCCHPQLVAKALAKVKENDPEDKNDTTKKKLIDQLMTVLLSGSDEECVICLESLNNAVITPCAHVYCRPCIEAVLKTKKSEQCPLCRGDVEKNQLIEVPKEQNDGDTAGMDSDDWQSSSKVDALMQALNSLRQEDPRVKSVVVSQFTSLLTILEKPLSMEGFVYCRFDGSMSAAERTEVLRNFSQTHAGSPTVLLLSLKAGGVGINLTAASRVFLMDPAWNPASEDQCFDRCHRLGQTKDVIITKVWI</sequence>
<dbReference type="SMART" id="SM00490">
    <property type="entry name" value="HELICc"/>
    <property type="match status" value="1"/>
</dbReference>
<keyword evidence="16" id="KW-1185">Reference proteome</keyword>
<name>A0AAV2HF94_LYMST</name>
<dbReference type="GO" id="GO:0008094">
    <property type="term" value="F:ATP-dependent activity, acting on DNA"/>
    <property type="evidence" value="ECO:0007669"/>
    <property type="project" value="TreeGrafter"/>
</dbReference>
<dbReference type="GO" id="GO:0016818">
    <property type="term" value="F:hydrolase activity, acting on acid anhydrides, in phosphorus-containing anhydrides"/>
    <property type="evidence" value="ECO:0007669"/>
    <property type="project" value="InterPro"/>
</dbReference>
<dbReference type="PANTHER" id="PTHR45626:SF17">
    <property type="entry name" value="HELICASE-LIKE TRANSCRIPTION FACTOR"/>
    <property type="match status" value="1"/>
</dbReference>
<evidence type="ECO:0000256" key="7">
    <source>
        <dbReference type="ARBA" id="ARBA00022833"/>
    </source>
</evidence>
<keyword evidence="8" id="KW-0067">ATP-binding</keyword>
<dbReference type="InterPro" id="IPR050628">
    <property type="entry name" value="SNF2_RAD54_helicase_TF"/>
</dbReference>
<dbReference type="CDD" id="cd18793">
    <property type="entry name" value="SF2_C_SNF"/>
    <property type="match status" value="1"/>
</dbReference>
<dbReference type="EMBL" id="CAXITT010000088">
    <property type="protein sequence ID" value="CAL1531404.1"/>
    <property type="molecule type" value="Genomic_DNA"/>
</dbReference>
<organism evidence="15 16">
    <name type="scientific">Lymnaea stagnalis</name>
    <name type="common">Great pond snail</name>
    <name type="synonym">Helix stagnalis</name>
    <dbReference type="NCBI Taxonomy" id="6523"/>
    <lineage>
        <taxon>Eukaryota</taxon>
        <taxon>Metazoa</taxon>
        <taxon>Spiralia</taxon>
        <taxon>Lophotrochozoa</taxon>
        <taxon>Mollusca</taxon>
        <taxon>Gastropoda</taxon>
        <taxon>Heterobranchia</taxon>
        <taxon>Euthyneura</taxon>
        <taxon>Panpulmonata</taxon>
        <taxon>Hygrophila</taxon>
        <taxon>Lymnaeoidea</taxon>
        <taxon>Lymnaeidae</taxon>
        <taxon>Lymnaea</taxon>
    </lineage>
</organism>
<dbReference type="Pfam" id="PF00271">
    <property type="entry name" value="Helicase_C"/>
    <property type="match status" value="1"/>
</dbReference>
<gene>
    <name evidence="15" type="ORF">GSLYS_00005499001</name>
</gene>
<keyword evidence="5" id="KW-0378">Hydrolase</keyword>
<dbReference type="SMART" id="SM00184">
    <property type="entry name" value="RING"/>
    <property type="match status" value="1"/>
</dbReference>
<dbReference type="InterPro" id="IPR027417">
    <property type="entry name" value="P-loop_NTPase"/>
</dbReference>
<evidence type="ECO:0000259" key="12">
    <source>
        <dbReference type="PROSITE" id="PS50089"/>
    </source>
</evidence>
<dbReference type="CDD" id="cd16509">
    <property type="entry name" value="RING-HC_HLTF"/>
    <property type="match status" value="1"/>
</dbReference>
<dbReference type="Gene3D" id="3.30.40.10">
    <property type="entry name" value="Zinc/RING finger domain, C3HC4 (zinc finger)"/>
    <property type="match status" value="1"/>
</dbReference>
<dbReference type="Pfam" id="PF08797">
    <property type="entry name" value="HIRAN"/>
    <property type="match status" value="1"/>
</dbReference>
<evidence type="ECO:0000259" key="13">
    <source>
        <dbReference type="PROSITE" id="PS51192"/>
    </source>
</evidence>
<dbReference type="PANTHER" id="PTHR45626">
    <property type="entry name" value="TRANSCRIPTION TERMINATION FACTOR 2-RELATED"/>
    <property type="match status" value="1"/>
</dbReference>
<evidence type="ECO:0000256" key="3">
    <source>
        <dbReference type="ARBA" id="ARBA00022741"/>
    </source>
</evidence>
<dbReference type="InterPro" id="IPR049730">
    <property type="entry name" value="SNF2/RAD54-like_C"/>
</dbReference>
<dbReference type="SMART" id="SM00487">
    <property type="entry name" value="DEXDc"/>
    <property type="match status" value="1"/>
</dbReference>
<dbReference type="PROSITE" id="PS51194">
    <property type="entry name" value="HELICASE_CTER"/>
    <property type="match status" value="1"/>
</dbReference>
<feature type="compositionally biased region" description="Basic residues" evidence="11">
    <location>
        <begin position="17"/>
        <end position="26"/>
    </location>
</feature>
<dbReference type="GO" id="GO:0008270">
    <property type="term" value="F:zinc ion binding"/>
    <property type="evidence" value="ECO:0007669"/>
    <property type="project" value="UniProtKB-KW"/>
</dbReference>
<dbReference type="SUPFAM" id="SSF52540">
    <property type="entry name" value="P-loop containing nucleoside triphosphate hydrolases"/>
    <property type="match status" value="3"/>
</dbReference>
<dbReference type="SMART" id="SM00910">
    <property type="entry name" value="HIRAN"/>
    <property type="match status" value="1"/>
</dbReference>
<dbReference type="GO" id="GO:0004386">
    <property type="term" value="F:helicase activity"/>
    <property type="evidence" value="ECO:0007669"/>
    <property type="project" value="UniProtKB-KW"/>
</dbReference>
<feature type="compositionally biased region" description="Polar residues" evidence="11">
    <location>
        <begin position="37"/>
        <end position="47"/>
    </location>
</feature>
<keyword evidence="3" id="KW-0547">Nucleotide-binding</keyword>
<reference evidence="15 16" key="1">
    <citation type="submission" date="2024-04" db="EMBL/GenBank/DDBJ databases">
        <authorList>
            <consortium name="Genoscope - CEA"/>
            <person name="William W."/>
        </authorList>
    </citation>
    <scope>NUCLEOTIDE SEQUENCE [LARGE SCALE GENOMIC DNA]</scope>
</reference>
<accession>A0AAV2HF94</accession>
<evidence type="ECO:0000313" key="15">
    <source>
        <dbReference type="EMBL" id="CAL1531404.1"/>
    </source>
</evidence>
<feature type="region of interest" description="Disordered" evidence="11">
    <location>
        <begin position="17"/>
        <end position="49"/>
    </location>
</feature>
<dbReference type="InterPro" id="IPR013083">
    <property type="entry name" value="Znf_RING/FYVE/PHD"/>
</dbReference>
<dbReference type="GO" id="GO:0003676">
    <property type="term" value="F:nucleic acid binding"/>
    <property type="evidence" value="ECO:0007669"/>
    <property type="project" value="InterPro"/>
</dbReference>
<keyword evidence="7" id="KW-0862">Zinc</keyword>
<evidence type="ECO:0000256" key="11">
    <source>
        <dbReference type="SAM" id="MobiDB-lite"/>
    </source>
</evidence>
<evidence type="ECO:0000256" key="5">
    <source>
        <dbReference type="ARBA" id="ARBA00022801"/>
    </source>
</evidence>
<keyword evidence="6" id="KW-0347">Helicase</keyword>
<dbReference type="InterPro" id="IPR017907">
    <property type="entry name" value="Znf_RING_CS"/>
</dbReference>
<protein>
    <recommendedName>
        <fullName evidence="17">Helicase-like transcription factor</fullName>
    </recommendedName>
</protein>